<comment type="caution">
    <text evidence="2">The sequence shown here is derived from an EMBL/GenBank/DDBJ whole genome shotgun (WGS) entry which is preliminary data.</text>
</comment>
<evidence type="ECO:0000256" key="1">
    <source>
        <dbReference type="SAM" id="Phobius"/>
    </source>
</evidence>
<organism evidence="2 3">
    <name type="scientific">Candidatus Roizmanbacteria bacterium CG10_big_fil_rev_8_21_14_0_10_45_7</name>
    <dbReference type="NCBI Taxonomy" id="1974854"/>
    <lineage>
        <taxon>Bacteria</taxon>
        <taxon>Candidatus Roizmaniibacteriota</taxon>
    </lineage>
</organism>
<reference evidence="3" key="1">
    <citation type="submission" date="2017-09" db="EMBL/GenBank/DDBJ databases">
        <title>Depth-based differentiation of microbial function through sediment-hosted aquifers and enrichment of novel symbionts in the deep terrestrial subsurface.</title>
        <authorList>
            <person name="Probst A.J."/>
            <person name="Ladd B."/>
            <person name="Jarett J.K."/>
            <person name="Geller-Mcgrath D.E."/>
            <person name="Sieber C.M.K."/>
            <person name="Emerson J.B."/>
            <person name="Anantharaman K."/>
            <person name="Thomas B.C."/>
            <person name="Malmstrom R."/>
            <person name="Stieglmeier M."/>
            <person name="Klingl A."/>
            <person name="Woyke T."/>
            <person name="Ryan C.M."/>
            <person name="Banfield J.F."/>
        </authorList>
    </citation>
    <scope>NUCLEOTIDE SEQUENCE [LARGE SCALE GENOMIC DNA]</scope>
</reference>
<accession>A0A2M8KUM0</accession>
<dbReference type="Proteomes" id="UP000231569">
    <property type="component" value="Unassembled WGS sequence"/>
</dbReference>
<sequence length="202" mass="23085">MFDPLKSNVKGIRRSVIMLGVLLVLFIALLLLQFAVTRSLMRIAQEKNALLSGLFDVRGSALYENGRQMMEQTDHDNDARRRALKDFFTRYDSPLLPYVDTIIEVSDREGIHYGLLPAIAMVESGVCKKIPKDSYNCWGWGIYSSKVTRFSSYGEAIDTVARGLKRDYINNGMTSPAEIMRSYNPSNHNNWAENVQHFLDYF</sequence>
<keyword evidence="1" id="KW-0472">Membrane</keyword>
<evidence type="ECO:0008006" key="4">
    <source>
        <dbReference type="Google" id="ProtNLM"/>
    </source>
</evidence>
<evidence type="ECO:0000313" key="2">
    <source>
        <dbReference type="EMBL" id="PJE63626.1"/>
    </source>
</evidence>
<dbReference type="AlphaFoldDB" id="A0A2M8KUM0"/>
<evidence type="ECO:0000313" key="3">
    <source>
        <dbReference type="Proteomes" id="UP000231569"/>
    </source>
</evidence>
<keyword evidence="1" id="KW-0812">Transmembrane</keyword>
<feature type="transmembrane region" description="Helical" evidence="1">
    <location>
        <begin position="12"/>
        <end position="32"/>
    </location>
</feature>
<dbReference type="EMBL" id="PFEE01000051">
    <property type="protein sequence ID" value="PJE63626.1"/>
    <property type="molecule type" value="Genomic_DNA"/>
</dbReference>
<keyword evidence="1" id="KW-1133">Transmembrane helix</keyword>
<name>A0A2M8KUM0_9BACT</name>
<proteinExistence type="predicted"/>
<protein>
    <recommendedName>
        <fullName evidence="4">Mannosyl-glycoprotein endo-beta-N-acetylglucosamidase-like domain-containing protein</fullName>
    </recommendedName>
</protein>
<gene>
    <name evidence="2" type="ORF">COU89_02375</name>
</gene>